<dbReference type="InterPro" id="IPR050745">
    <property type="entry name" value="Multifunctional_regulatory"/>
</dbReference>
<organism evidence="4">
    <name type="scientific">Candidatus Berkiella aquae</name>
    <dbReference type="NCBI Taxonomy" id="295108"/>
    <lineage>
        <taxon>Bacteria</taxon>
        <taxon>Pseudomonadati</taxon>
        <taxon>Pseudomonadota</taxon>
        <taxon>Gammaproteobacteria</taxon>
        <taxon>Candidatus Berkiellales</taxon>
        <taxon>Candidatus Berkiellaceae</taxon>
        <taxon>Candidatus Berkiella</taxon>
    </lineage>
</organism>
<evidence type="ECO:0000313" key="4">
    <source>
        <dbReference type="EMBL" id="KRG20354.1"/>
    </source>
</evidence>
<keyword evidence="4" id="KW-0808">Transferase</keyword>
<dbReference type="PROSITE" id="PS50297">
    <property type="entry name" value="ANK_REP_REGION"/>
    <property type="match status" value="2"/>
</dbReference>
<dbReference type="InterPro" id="IPR002110">
    <property type="entry name" value="Ankyrin_rpt"/>
</dbReference>
<dbReference type="Gene3D" id="1.25.40.20">
    <property type="entry name" value="Ankyrin repeat-containing domain"/>
    <property type="match status" value="1"/>
</dbReference>
<reference evidence="5" key="2">
    <citation type="journal article" date="2016" name="Genome Announc.">
        <title>Draft Genome Sequences of Two Novel Amoeba-Resistant Intranuclear Bacteria, 'Candidatus Berkiella cookevillensis' and 'Candidatus Berkiella aquae'.</title>
        <authorList>
            <person name="Mehari Y.T."/>
            <person name="Arivett B.A."/>
            <person name="Farone A.L."/>
            <person name="Gunderson J.H."/>
            <person name="Farone M.B."/>
        </authorList>
    </citation>
    <scope>NUCLEOTIDE SEQUENCE</scope>
    <source>
        <strain evidence="5">HT99</strain>
    </source>
</reference>
<dbReference type="Proteomes" id="UP000051497">
    <property type="component" value="Unassembled WGS sequence"/>
</dbReference>
<name>A0A0Q9YRM9_9GAMM</name>
<proteinExistence type="predicted"/>
<dbReference type="STRING" id="295108.HT99x_02604"/>
<dbReference type="EMBL" id="LKAJ01000013">
    <property type="protein sequence ID" value="KRG20354.1"/>
    <property type="molecule type" value="Genomic_DNA"/>
</dbReference>
<dbReference type="SUPFAM" id="SSF48403">
    <property type="entry name" value="Ankyrin repeat"/>
    <property type="match status" value="1"/>
</dbReference>
<dbReference type="OrthoDB" id="198309at2"/>
<keyword evidence="1" id="KW-0677">Repeat</keyword>
<comment type="caution">
    <text evidence="4">The sequence shown here is derived from an EMBL/GenBank/DDBJ whole genome shotgun (WGS) entry which is preliminary data.</text>
</comment>
<reference evidence="5" key="3">
    <citation type="submission" date="2021-06" db="EMBL/GenBank/DDBJ databases">
        <title>Genomic Description and Analysis of Intracellular Bacteria, Candidatus Berkiella cookevillensis and Candidatus Berkiella aquae.</title>
        <authorList>
            <person name="Kidane D.T."/>
            <person name="Mehari Y.T."/>
            <person name="Rice F.C."/>
            <person name="Arivett B.A."/>
            <person name="Farone A.L."/>
            <person name="Berk S.G."/>
            <person name="Farone M.B."/>
        </authorList>
    </citation>
    <scope>NUCLEOTIDE SEQUENCE</scope>
    <source>
        <strain evidence="5">HT99</strain>
    </source>
</reference>
<accession>A0A0Q9YRM9</accession>
<sequence length="311" mass="34926">MLTFSNRTTYSQIHSQHLLLIAEGKTPSNIDGNTHKQLIELLARDGVNEDTTDFHQKYLYKYAHYCLAHRQAANPNCQDTDNGETPLIKAAACNDIQLMQLLISFKANIDDFDNEGNTALHVACAMGHLNAVTFLLDKDRGSVLSMNNSRQFPIHFAVRFPNIIAALLEYRSPINPLCNKMKTPLHYAVECNAPKESFEVLIQHSANFMQQDSEQRTPLQVGSNSVYLQSIGCDTQLKALEEIVTAKAKALADDAKWQFLLNLFDEKKVNLPAEIYQLILEQVGLQDFVSAAQNDDECKALVSSFNKMSMQ</sequence>
<feature type="repeat" description="ANK" evidence="3">
    <location>
        <begin position="180"/>
        <end position="213"/>
    </location>
</feature>
<evidence type="ECO:0000256" key="1">
    <source>
        <dbReference type="ARBA" id="ARBA00022737"/>
    </source>
</evidence>
<evidence type="ECO:0000313" key="5">
    <source>
        <dbReference type="EMBL" id="MCS5712279.1"/>
    </source>
</evidence>
<keyword evidence="6" id="KW-1185">Reference proteome</keyword>
<dbReference type="PANTHER" id="PTHR24189">
    <property type="entry name" value="MYOTROPHIN"/>
    <property type="match status" value="1"/>
</dbReference>
<evidence type="ECO:0000256" key="3">
    <source>
        <dbReference type="PROSITE-ProRule" id="PRU00023"/>
    </source>
</evidence>
<dbReference type="SMART" id="SM00248">
    <property type="entry name" value="ANK"/>
    <property type="match status" value="3"/>
</dbReference>
<dbReference type="AlphaFoldDB" id="A0A0Q9YRM9"/>
<reference evidence="4" key="1">
    <citation type="submission" date="2015-09" db="EMBL/GenBank/DDBJ databases">
        <title>Draft Genome Sequences of Two Novel Amoeba-resistant Intranuclear Bacteria, Candidatus Berkiella cookevillensis and Candidatus Berkiella aquae.</title>
        <authorList>
            <person name="Mehari Y.T."/>
            <person name="Arivett B.A."/>
            <person name="Farone A.L."/>
            <person name="Gunderson J.H."/>
            <person name="Farone M.B."/>
        </authorList>
    </citation>
    <scope>NUCLEOTIDE SEQUENCE [LARGE SCALE GENOMIC DNA]</scope>
    <source>
        <strain evidence="4">HT99</strain>
    </source>
</reference>
<gene>
    <name evidence="4" type="primary">ankX_12</name>
    <name evidence="5" type="ORF">HT99x_012625</name>
    <name evidence="4" type="ORF">HT99x_02604</name>
</gene>
<dbReference type="EMBL" id="LKAJ02000001">
    <property type="protein sequence ID" value="MCS5712279.1"/>
    <property type="molecule type" value="Genomic_DNA"/>
</dbReference>
<protein>
    <submittedName>
        <fullName evidence="5">Ankyrin repeat domain-containing protein</fullName>
    </submittedName>
    <submittedName>
        <fullName evidence="4">Phosphocholine transferase AnkX</fullName>
        <ecNumber evidence="4">2.7.1.-</ecNumber>
    </submittedName>
</protein>
<dbReference type="PANTHER" id="PTHR24189:SF50">
    <property type="entry name" value="ANKYRIN REPEAT AND SOCS BOX PROTEIN 2"/>
    <property type="match status" value="1"/>
</dbReference>
<dbReference type="InterPro" id="IPR036770">
    <property type="entry name" value="Ankyrin_rpt-contain_sf"/>
</dbReference>
<dbReference type="RefSeq" id="WP_075067205.1">
    <property type="nucleotide sequence ID" value="NZ_LKAJ02000001.1"/>
</dbReference>
<keyword evidence="2 3" id="KW-0040">ANK repeat</keyword>
<dbReference type="Pfam" id="PF12796">
    <property type="entry name" value="Ank_2"/>
    <property type="match status" value="2"/>
</dbReference>
<feature type="repeat" description="ANK" evidence="3">
    <location>
        <begin position="82"/>
        <end position="114"/>
    </location>
</feature>
<evidence type="ECO:0000256" key="2">
    <source>
        <dbReference type="ARBA" id="ARBA00023043"/>
    </source>
</evidence>
<feature type="repeat" description="ANK" evidence="3">
    <location>
        <begin position="115"/>
        <end position="138"/>
    </location>
</feature>
<dbReference type="PROSITE" id="PS50088">
    <property type="entry name" value="ANK_REPEAT"/>
    <property type="match status" value="3"/>
</dbReference>
<dbReference type="GO" id="GO:0016740">
    <property type="term" value="F:transferase activity"/>
    <property type="evidence" value="ECO:0007669"/>
    <property type="project" value="UniProtKB-KW"/>
</dbReference>
<dbReference type="EC" id="2.7.1.-" evidence="4"/>
<evidence type="ECO:0000313" key="6">
    <source>
        <dbReference type="Proteomes" id="UP000051497"/>
    </source>
</evidence>